<dbReference type="AlphaFoldDB" id="A0A7J7CU14"/>
<sequence>MENEAGGCVILRTFSWIRASFLALVVNQSSLHLTTSLFGESFLFEVLKFPGGITVIPPQRAFLLQKEQILFKFTLNFSIYQIQNLYVILSNSKGSTVAPPTTVQSSVLLAVGNTPSMPRLKQLAQTITGSHSRTLGLNNTVFGRVKQVRLSSILQHSLHGGDGSDTSVSPSPAPLPYPHPHPHHHHHHHYHHHHSHDVQLAPAVAPAPAPTIEKTTPPPWKVAPPPQKSNEAKHPACQNGNRRRVPGKAKKQSHLTPAIAPYISPHYSAPSEPHVNSLSTAPVSSSIPLSSPLPNVVFAHVQPPSSLNPYEGYSDKRPSVSPSPFPSSGKIHKGILISDSDSRNRIIRVWDNYSKGWLTNDNDMARKSRYRKNRGRSVKGNGNGDKVGALTRSMSYAVQNYNNSETGFITFGDMSEGEWEIFLENFEKLLPEVFEGTKCMGLKQRLGTSCEF</sequence>
<dbReference type="EMBL" id="JAAARO010000013">
    <property type="protein sequence ID" value="KAF5737612.1"/>
    <property type="molecule type" value="Genomic_DNA"/>
</dbReference>
<dbReference type="Pfam" id="PF23041">
    <property type="entry name" value="DUF7036"/>
    <property type="match status" value="1"/>
</dbReference>
<dbReference type="FunCoup" id="A0A7J7CU14">
    <property type="interactions" value="1389"/>
</dbReference>
<dbReference type="Proteomes" id="UP000593562">
    <property type="component" value="Unassembled WGS sequence"/>
</dbReference>
<evidence type="ECO:0000313" key="4">
    <source>
        <dbReference type="Proteomes" id="UP000593562"/>
    </source>
</evidence>
<evidence type="ECO:0000313" key="3">
    <source>
        <dbReference type="EMBL" id="KAF5737612.1"/>
    </source>
</evidence>
<feature type="compositionally biased region" description="Low complexity" evidence="1">
    <location>
        <begin position="319"/>
        <end position="328"/>
    </location>
</feature>
<feature type="compositionally biased region" description="Basic residues" evidence="1">
    <location>
        <begin position="180"/>
        <end position="195"/>
    </location>
</feature>
<comment type="caution">
    <text evidence="3">The sequence shown here is derived from an EMBL/GenBank/DDBJ whole genome shotgun (WGS) entry which is preliminary data.</text>
</comment>
<dbReference type="InterPro" id="IPR055464">
    <property type="entry name" value="DUF7036"/>
</dbReference>
<feature type="region of interest" description="Disordered" evidence="1">
    <location>
        <begin position="156"/>
        <end position="254"/>
    </location>
</feature>
<reference evidence="3 4" key="1">
    <citation type="journal article" date="2020" name="Nat. Commun.">
        <title>Genome of Tripterygium wilfordii and identification of cytochrome P450 involved in triptolide biosynthesis.</title>
        <authorList>
            <person name="Tu L."/>
            <person name="Su P."/>
            <person name="Zhang Z."/>
            <person name="Gao L."/>
            <person name="Wang J."/>
            <person name="Hu T."/>
            <person name="Zhou J."/>
            <person name="Zhang Y."/>
            <person name="Zhao Y."/>
            <person name="Liu Y."/>
            <person name="Song Y."/>
            <person name="Tong Y."/>
            <person name="Lu Y."/>
            <person name="Yang J."/>
            <person name="Xu C."/>
            <person name="Jia M."/>
            <person name="Peters R.J."/>
            <person name="Huang L."/>
            <person name="Gao W."/>
        </authorList>
    </citation>
    <scope>NUCLEOTIDE SEQUENCE [LARGE SCALE GENOMIC DNA]</scope>
    <source>
        <strain evidence="4">cv. XIE 37</strain>
        <tissue evidence="3">Leaf</tissue>
    </source>
</reference>
<name>A0A7J7CU14_TRIWF</name>
<evidence type="ECO:0000256" key="1">
    <source>
        <dbReference type="SAM" id="MobiDB-lite"/>
    </source>
</evidence>
<protein>
    <submittedName>
        <fullName evidence="3">Zinc finger family protein putative isoform 3</fullName>
    </submittedName>
</protein>
<accession>A0A7J7CU14</accession>
<dbReference type="InParanoid" id="A0A7J7CU14"/>
<feature type="compositionally biased region" description="Basic residues" evidence="1">
    <location>
        <begin position="241"/>
        <end position="253"/>
    </location>
</feature>
<proteinExistence type="predicted"/>
<dbReference type="PANTHER" id="PTHR33826:SF2">
    <property type="entry name" value="HYDROXYPROLINE-RICH GLYCOPROTEIN FAMILY PROTEIN"/>
    <property type="match status" value="1"/>
</dbReference>
<feature type="domain" description="DUF7036" evidence="2">
    <location>
        <begin position="77"/>
        <end position="143"/>
    </location>
</feature>
<feature type="region of interest" description="Disordered" evidence="1">
    <location>
        <begin position="309"/>
        <end position="328"/>
    </location>
</feature>
<organism evidence="3 4">
    <name type="scientific">Tripterygium wilfordii</name>
    <name type="common">Thunder God vine</name>
    <dbReference type="NCBI Taxonomy" id="458696"/>
    <lineage>
        <taxon>Eukaryota</taxon>
        <taxon>Viridiplantae</taxon>
        <taxon>Streptophyta</taxon>
        <taxon>Embryophyta</taxon>
        <taxon>Tracheophyta</taxon>
        <taxon>Spermatophyta</taxon>
        <taxon>Magnoliopsida</taxon>
        <taxon>eudicotyledons</taxon>
        <taxon>Gunneridae</taxon>
        <taxon>Pentapetalae</taxon>
        <taxon>rosids</taxon>
        <taxon>fabids</taxon>
        <taxon>Celastrales</taxon>
        <taxon>Celastraceae</taxon>
        <taxon>Tripterygium</taxon>
    </lineage>
</organism>
<feature type="compositionally biased region" description="Pro residues" evidence="1">
    <location>
        <begin position="216"/>
        <end position="227"/>
    </location>
</feature>
<gene>
    <name evidence="3" type="ORF">HS088_TW13G00499</name>
</gene>
<dbReference type="PANTHER" id="PTHR33826">
    <property type="entry name" value="F20B24.21"/>
    <property type="match status" value="1"/>
</dbReference>
<keyword evidence="4" id="KW-1185">Reference proteome</keyword>
<evidence type="ECO:0000259" key="2">
    <source>
        <dbReference type="Pfam" id="PF23041"/>
    </source>
</evidence>